<accession>A0A803MM73</accession>
<reference evidence="1" key="2">
    <citation type="submission" date="2021-03" db="UniProtKB">
        <authorList>
            <consortium name="EnsemblPlants"/>
        </authorList>
    </citation>
    <scope>IDENTIFICATION</scope>
</reference>
<dbReference type="EnsemblPlants" id="AUR62032035-RA">
    <property type="protein sequence ID" value="AUR62032035-RA:cds"/>
    <property type="gene ID" value="AUR62032035"/>
</dbReference>
<dbReference type="Proteomes" id="UP000596660">
    <property type="component" value="Unplaced"/>
</dbReference>
<proteinExistence type="predicted"/>
<sequence>MMAMSSKSPIILEKPWRWDSLLLSVSISSVLATRLLSKDVRRNVLEETKQGRSSAAASIPRIDVRSMGCCYSGHSLCSSVSSARHEILFETIQTLTDFTFILTRAYVSGEDGCFMDVFHVMDVYVQKIQGGKEEKIERKTISENFSITLLKCFWSSEPHNKYLLGMKASLAFQNYGAE</sequence>
<keyword evidence="2" id="KW-1185">Reference proteome</keyword>
<protein>
    <submittedName>
        <fullName evidence="1">Uncharacterized protein</fullName>
    </submittedName>
</protein>
<reference evidence="1" key="1">
    <citation type="journal article" date="2017" name="Nature">
        <title>The genome of Chenopodium quinoa.</title>
        <authorList>
            <person name="Jarvis D.E."/>
            <person name="Ho Y.S."/>
            <person name="Lightfoot D.J."/>
            <person name="Schmoeckel S.M."/>
            <person name="Li B."/>
            <person name="Borm T.J.A."/>
            <person name="Ohyanagi H."/>
            <person name="Mineta K."/>
            <person name="Michell C.T."/>
            <person name="Saber N."/>
            <person name="Kharbatia N.M."/>
            <person name="Rupper R.R."/>
            <person name="Sharp A.R."/>
            <person name="Dally N."/>
            <person name="Boughton B.A."/>
            <person name="Woo Y.H."/>
            <person name="Gao G."/>
            <person name="Schijlen E.G.W.M."/>
            <person name="Guo X."/>
            <person name="Momin A.A."/>
            <person name="Negrao S."/>
            <person name="Al-Babili S."/>
            <person name="Gehring C."/>
            <person name="Roessner U."/>
            <person name="Jung C."/>
            <person name="Murphy K."/>
            <person name="Arold S.T."/>
            <person name="Gojobori T."/>
            <person name="van der Linden C.G."/>
            <person name="van Loo E.N."/>
            <person name="Jellen E.N."/>
            <person name="Maughan P.J."/>
            <person name="Tester M."/>
        </authorList>
    </citation>
    <scope>NUCLEOTIDE SEQUENCE [LARGE SCALE GENOMIC DNA]</scope>
    <source>
        <strain evidence="1">cv. PI 614886</strain>
    </source>
</reference>
<evidence type="ECO:0000313" key="2">
    <source>
        <dbReference type="Proteomes" id="UP000596660"/>
    </source>
</evidence>
<name>A0A803MM73_CHEQI</name>
<dbReference type="Gramene" id="AUR62032035-RA">
    <property type="protein sequence ID" value="AUR62032035-RA:cds"/>
    <property type="gene ID" value="AUR62032035"/>
</dbReference>
<dbReference type="AlphaFoldDB" id="A0A803MM73"/>
<organism evidence="1 2">
    <name type="scientific">Chenopodium quinoa</name>
    <name type="common">Quinoa</name>
    <dbReference type="NCBI Taxonomy" id="63459"/>
    <lineage>
        <taxon>Eukaryota</taxon>
        <taxon>Viridiplantae</taxon>
        <taxon>Streptophyta</taxon>
        <taxon>Embryophyta</taxon>
        <taxon>Tracheophyta</taxon>
        <taxon>Spermatophyta</taxon>
        <taxon>Magnoliopsida</taxon>
        <taxon>eudicotyledons</taxon>
        <taxon>Gunneridae</taxon>
        <taxon>Pentapetalae</taxon>
        <taxon>Caryophyllales</taxon>
        <taxon>Chenopodiaceae</taxon>
        <taxon>Chenopodioideae</taxon>
        <taxon>Atripliceae</taxon>
        <taxon>Chenopodium</taxon>
    </lineage>
</organism>
<evidence type="ECO:0000313" key="1">
    <source>
        <dbReference type="EnsemblPlants" id="AUR62032035-RA:cds"/>
    </source>
</evidence>